<evidence type="ECO:0000313" key="12">
    <source>
        <dbReference type="Proteomes" id="UP000306378"/>
    </source>
</evidence>
<keyword evidence="3" id="KW-0902">Two-component regulatory system</keyword>
<organism evidence="11 12">
    <name type="scientific">Nocardia cyriacigeorgica</name>
    <dbReference type="NCBI Taxonomy" id="135487"/>
    <lineage>
        <taxon>Bacteria</taxon>
        <taxon>Bacillati</taxon>
        <taxon>Actinomycetota</taxon>
        <taxon>Actinomycetes</taxon>
        <taxon>Mycobacteriales</taxon>
        <taxon>Nocardiaceae</taxon>
        <taxon>Nocardia</taxon>
    </lineage>
</organism>
<dbReference type="GO" id="GO:0032993">
    <property type="term" value="C:protein-DNA complex"/>
    <property type="evidence" value="ECO:0007669"/>
    <property type="project" value="TreeGrafter"/>
</dbReference>
<dbReference type="InterPro" id="IPR039420">
    <property type="entry name" value="WalR-like"/>
</dbReference>
<dbReference type="SMART" id="SM00862">
    <property type="entry name" value="Trans_reg_C"/>
    <property type="match status" value="1"/>
</dbReference>
<feature type="domain" description="Response regulatory" evidence="9">
    <location>
        <begin position="3"/>
        <end position="117"/>
    </location>
</feature>
<dbReference type="FunFam" id="3.40.50.2300:FF:000001">
    <property type="entry name" value="DNA-binding response regulator PhoB"/>
    <property type="match status" value="1"/>
</dbReference>
<reference evidence="11 12" key="1">
    <citation type="submission" date="2019-05" db="EMBL/GenBank/DDBJ databases">
        <title>Genomes sequences of two Nocardia cyriacigeorgica environmental isolates, type strains Nocardia asteroides ATCC 19247 and Nocardia cyriacigeorgica DSM 44484.</title>
        <authorList>
            <person name="Vautrin F."/>
            <person name="Bergeron E."/>
            <person name="Dubost A."/>
            <person name="Abrouk D."/>
            <person name="Rodriguez Nava V."/>
            <person name="Pujic P."/>
        </authorList>
    </citation>
    <scope>NUCLEOTIDE SEQUENCE [LARGE SCALE GENOMIC DNA]</scope>
    <source>
        <strain evidence="11 12">EML 446</strain>
    </source>
</reference>
<feature type="modified residue" description="4-aspartylphosphate" evidence="7">
    <location>
        <position position="52"/>
    </location>
</feature>
<dbReference type="AlphaFoldDB" id="A0A5R8NQC0"/>
<dbReference type="SMART" id="SM00448">
    <property type="entry name" value="REC"/>
    <property type="match status" value="1"/>
</dbReference>
<dbReference type="Pfam" id="PF00072">
    <property type="entry name" value="Response_reg"/>
    <property type="match status" value="1"/>
</dbReference>
<comment type="subcellular location">
    <subcellularLocation>
        <location evidence="1">Cytoplasm</location>
    </subcellularLocation>
</comment>
<evidence type="ECO:0000256" key="6">
    <source>
        <dbReference type="ARBA" id="ARBA00023163"/>
    </source>
</evidence>
<dbReference type="Gene3D" id="6.10.250.690">
    <property type="match status" value="1"/>
</dbReference>
<dbReference type="GO" id="GO:0006355">
    <property type="term" value="P:regulation of DNA-templated transcription"/>
    <property type="evidence" value="ECO:0007669"/>
    <property type="project" value="InterPro"/>
</dbReference>
<dbReference type="PANTHER" id="PTHR48111:SF22">
    <property type="entry name" value="REGULATOR OF RPOS"/>
    <property type="match status" value="1"/>
</dbReference>
<keyword evidence="6" id="KW-0804">Transcription</keyword>
<dbReference type="PANTHER" id="PTHR48111">
    <property type="entry name" value="REGULATOR OF RPOS"/>
    <property type="match status" value="1"/>
</dbReference>
<dbReference type="EMBL" id="VBUT01000006">
    <property type="protein sequence ID" value="TLF76887.1"/>
    <property type="molecule type" value="Genomic_DNA"/>
</dbReference>
<evidence type="ECO:0000256" key="2">
    <source>
        <dbReference type="ARBA" id="ARBA00022553"/>
    </source>
</evidence>
<dbReference type="InterPro" id="IPR001789">
    <property type="entry name" value="Sig_transdc_resp-reg_receiver"/>
</dbReference>
<dbReference type="Pfam" id="PF00486">
    <property type="entry name" value="Trans_reg_C"/>
    <property type="match status" value="1"/>
</dbReference>
<evidence type="ECO:0000256" key="4">
    <source>
        <dbReference type="ARBA" id="ARBA00023015"/>
    </source>
</evidence>
<keyword evidence="5 8" id="KW-0238">DNA-binding</keyword>
<feature type="DNA-binding region" description="OmpR/PhoB-type" evidence="8">
    <location>
        <begin position="126"/>
        <end position="224"/>
    </location>
</feature>
<dbReference type="CDD" id="cd17574">
    <property type="entry name" value="REC_OmpR"/>
    <property type="match status" value="1"/>
</dbReference>
<dbReference type="CDD" id="cd00383">
    <property type="entry name" value="trans_reg_C"/>
    <property type="match status" value="1"/>
</dbReference>
<sequence>MASVLVVEDDPHVRSTLDQLLRFEGYRVHLAADGRQALELLERSRPDLAVVDVVMPELDGLSLCRMLRRRGDRLPILVLTARHQVGDRVAGLDAGADDYLAKPFAIDELLARLRALLRRSTFDEETTELSVADLTLNPQTREVYRGLREIELTRTEFDVLELLMRNTPIVLTRGQIYEHIWGFDFDTDSRSLDVYIGYLRRKTEEGGEPRLIQTVRNVGYTIRPA</sequence>
<dbReference type="InterPro" id="IPR036388">
    <property type="entry name" value="WH-like_DNA-bd_sf"/>
</dbReference>
<dbReference type="FunFam" id="1.10.10.10:FF:000005">
    <property type="entry name" value="Two-component system response regulator"/>
    <property type="match status" value="1"/>
</dbReference>
<keyword evidence="4" id="KW-0805">Transcription regulation</keyword>
<evidence type="ECO:0000256" key="7">
    <source>
        <dbReference type="PROSITE-ProRule" id="PRU00169"/>
    </source>
</evidence>
<evidence type="ECO:0000256" key="8">
    <source>
        <dbReference type="PROSITE-ProRule" id="PRU01091"/>
    </source>
</evidence>
<dbReference type="InterPro" id="IPR011006">
    <property type="entry name" value="CheY-like_superfamily"/>
</dbReference>
<proteinExistence type="predicted"/>
<dbReference type="GO" id="GO:0005829">
    <property type="term" value="C:cytosol"/>
    <property type="evidence" value="ECO:0007669"/>
    <property type="project" value="TreeGrafter"/>
</dbReference>
<evidence type="ECO:0000256" key="1">
    <source>
        <dbReference type="ARBA" id="ARBA00004496"/>
    </source>
</evidence>
<evidence type="ECO:0000259" key="9">
    <source>
        <dbReference type="PROSITE" id="PS50110"/>
    </source>
</evidence>
<feature type="domain" description="OmpR/PhoB-type" evidence="10">
    <location>
        <begin position="126"/>
        <end position="224"/>
    </location>
</feature>
<gene>
    <name evidence="11" type="ORF">FEK34_18160</name>
</gene>
<dbReference type="Gene3D" id="3.40.50.2300">
    <property type="match status" value="1"/>
</dbReference>
<evidence type="ECO:0000256" key="5">
    <source>
        <dbReference type="ARBA" id="ARBA00023125"/>
    </source>
</evidence>
<dbReference type="PROSITE" id="PS50110">
    <property type="entry name" value="RESPONSE_REGULATORY"/>
    <property type="match status" value="1"/>
</dbReference>
<dbReference type="Proteomes" id="UP000306378">
    <property type="component" value="Unassembled WGS sequence"/>
</dbReference>
<evidence type="ECO:0000256" key="3">
    <source>
        <dbReference type="ARBA" id="ARBA00023012"/>
    </source>
</evidence>
<dbReference type="SUPFAM" id="SSF52172">
    <property type="entry name" value="CheY-like"/>
    <property type="match status" value="1"/>
</dbReference>
<evidence type="ECO:0000259" key="10">
    <source>
        <dbReference type="PROSITE" id="PS51755"/>
    </source>
</evidence>
<dbReference type="InterPro" id="IPR001867">
    <property type="entry name" value="OmpR/PhoB-type_DNA-bd"/>
</dbReference>
<accession>A0A5R8NQC0</accession>
<protein>
    <submittedName>
        <fullName evidence="11">Response regulator transcription factor</fullName>
    </submittedName>
</protein>
<dbReference type="RefSeq" id="WP_138449167.1">
    <property type="nucleotide sequence ID" value="NZ_VBUT01000006.1"/>
</dbReference>
<dbReference type="Gene3D" id="1.10.10.10">
    <property type="entry name" value="Winged helix-like DNA-binding domain superfamily/Winged helix DNA-binding domain"/>
    <property type="match status" value="1"/>
</dbReference>
<name>A0A5R8NQC0_9NOCA</name>
<comment type="caution">
    <text evidence="11">The sequence shown here is derived from an EMBL/GenBank/DDBJ whole genome shotgun (WGS) entry which is preliminary data.</text>
</comment>
<dbReference type="GO" id="GO:0000976">
    <property type="term" value="F:transcription cis-regulatory region binding"/>
    <property type="evidence" value="ECO:0007669"/>
    <property type="project" value="TreeGrafter"/>
</dbReference>
<keyword evidence="2 7" id="KW-0597">Phosphoprotein</keyword>
<dbReference type="PROSITE" id="PS51755">
    <property type="entry name" value="OMPR_PHOB"/>
    <property type="match status" value="1"/>
</dbReference>
<dbReference type="GO" id="GO:0000156">
    <property type="term" value="F:phosphorelay response regulator activity"/>
    <property type="evidence" value="ECO:0007669"/>
    <property type="project" value="TreeGrafter"/>
</dbReference>
<evidence type="ECO:0000313" key="11">
    <source>
        <dbReference type="EMBL" id="TLF76887.1"/>
    </source>
</evidence>